<evidence type="ECO:0000313" key="1">
    <source>
        <dbReference type="EMBL" id="TGV03658.1"/>
    </source>
</evidence>
<organism evidence="1 2">
    <name type="scientific">Flavivirga rizhaonensis</name>
    <dbReference type="NCBI Taxonomy" id="2559571"/>
    <lineage>
        <taxon>Bacteria</taxon>
        <taxon>Pseudomonadati</taxon>
        <taxon>Bacteroidota</taxon>
        <taxon>Flavobacteriia</taxon>
        <taxon>Flavobacteriales</taxon>
        <taxon>Flavobacteriaceae</taxon>
        <taxon>Flavivirga</taxon>
    </lineage>
</organism>
<protein>
    <submittedName>
        <fullName evidence="1">CPXCG motif-containing cysteine-rich protein</fullName>
    </submittedName>
</protein>
<dbReference type="Proteomes" id="UP000307602">
    <property type="component" value="Unassembled WGS sequence"/>
</dbReference>
<proteinExistence type="predicted"/>
<sequence length="30" mass="3502">MPILIDNSIFQQSYIEDCEVYCCNPYSIIS</sequence>
<comment type="caution">
    <text evidence="1">The sequence shown here is derived from an EMBL/GenBank/DDBJ whole genome shotgun (WGS) entry which is preliminary data.</text>
</comment>
<dbReference type="InterPro" id="IPR025990">
    <property type="entry name" value="zinc_ribbon_bacterial"/>
</dbReference>
<dbReference type="AlphaFoldDB" id="A0A4S1E158"/>
<dbReference type="EMBL" id="SRSO01000006">
    <property type="protein sequence ID" value="TGV03658.1"/>
    <property type="molecule type" value="Genomic_DNA"/>
</dbReference>
<evidence type="ECO:0000313" key="2">
    <source>
        <dbReference type="Proteomes" id="UP000307602"/>
    </source>
</evidence>
<name>A0A4S1E158_9FLAO</name>
<dbReference type="Pfam" id="PF14255">
    <property type="entry name" value="Zn_ribbon_21"/>
    <property type="match status" value="1"/>
</dbReference>
<gene>
    <name evidence="1" type="ORF">EM932_05990</name>
</gene>
<accession>A0A4S1E158</accession>
<reference evidence="1 2" key="1">
    <citation type="submission" date="2019-04" db="EMBL/GenBank/DDBJ databases">
        <authorList>
            <person name="Liu A."/>
        </authorList>
    </citation>
    <scope>NUCLEOTIDE SEQUENCE [LARGE SCALE GENOMIC DNA]</scope>
    <source>
        <strain evidence="1 2">RZ03</strain>
    </source>
</reference>
<dbReference type="OrthoDB" id="9814566at2"/>
<keyword evidence="2" id="KW-1185">Reference proteome</keyword>